<dbReference type="PROSITE" id="PS51126">
    <property type="entry name" value="DILUTE"/>
    <property type="match status" value="1"/>
</dbReference>
<dbReference type="InterPro" id="IPR004009">
    <property type="entry name" value="SH3_Myosin"/>
</dbReference>
<dbReference type="SUPFAM" id="SSF52540">
    <property type="entry name" value="P-loop containing nucleoside triphosphate hydrolases"/>
    <property type="match status" value="2"/>
</dbReference>
<dbReference type="PANTHER" id="PTHR13140">
    <property type="entry name" value="MYOSIN"/>
    <property type="match status" value="1"/>
</dbReference>
<protein>
    <submittedName>
        <fullName evidence="16">OLC1v1007090C1</fullName>
    </submittedName>
</protein>
<evidence type="ECO:0000259" key="15">
    <source>
        <dbReference type="PROSITE" id="PS51844"/>
    </source>
</evidence>
<feature type="region of interest" description="Disordered" evidence="12">
    <location>
        <begin position="1225"/>
        <end position="1258"/>
    </location>
</feature>
<dbReference type="SMART" id="SM00242">
    <property type="entry name" value="MYSc"/>
    <property type="match status" value="1"/>
</dbReference>
<keyword evidence="3 10" id="KW-0547">Nucleotide-binding</keyword>
<dbReference type="GO" id="GO:0016459">
    <property type="term" value="C:myosin complex"/>
    <property type="evidence" value="ECO:0007669"/>
    <property type="project" value="UniProtKB-KW"/>
</dbReference>
<feature type="region of interest" description="Disordered" evidence="12">
    <location>
        <begin position="1144"/>
        <end position="1178"/>
    </location>
</feature>
<feature type="coiled-coil region" evidence="11">
    <location>
        <begin position="1032"/>
        <end position="1105"/>
    </location>
</feature>
<keyword evidence="6 11" id="KW-0175">Coiled coil</keyword>
<dbReference type="Pfam" id="PF01843">
    <property type="entry name" value="DIL"/>
    <property type="match status" value="1"/>
</dbReference>
<keyword evidence="7 10" id="KW-0518">Myosin</keyword>
<keyword evidence="9 10" id="KW-0009">Actin-binding</keyword>
<dbReference type="FunFam" id="1.10.10.820:FF:000001">
    <property type="entry name" value="Myosin heavy chain"/>
    <property type="match status" value="1"/>
</dbReference>
<feature type="compositionally biased region" description="Polar residues" evidence="12">
    <location>
        <begin position="1225"/>
        <end position="1234"/>
    </location>
</feature>
<evidence type="ECO:0000256" key="9">
    <source>
        <dbReference type="ARBA" id="ARBA00023203"/>
    </source>
</evidence>
<dbReference type="InterPro" id="IPR001609">
    <property type="entry name" value="Myosin_head_motor_dom-like"/>
</dbReference>
<evidence type="ECO:0000256" key="1">
    <source>
        <dbReference type="ARBA" id="ARBA00008049"/>
    </source>
</evidence>
<dbReference type="InterPro" id="IPR037975">
    <property type="entry name" value="MyosinXI_CBD"/>
</dbReference>
<dbReference type="Pfam" id="PF00063">
    <property type="entry name" value="Myosin_head"/>
    <property type="match status" value="1"/>
</dbReference>
<dbReference type="GO" id="GO:0030048">
    <property type="term" value="P:actin filament-based movement"/>
    <property type="evidence" value="ECO:0007669"/>
    <property type="project" value="UniProtKB-ARBA"/>
</dbReference>
<dbReference type="Gene3D" id="3.40.850.10">
    <property type="entry name" value="Kinesin motor domain"/>
    <property type="match status" value="1"/>
</dbReference>
<dbReference type="FunFam" id="1.20.5.190:FF:000001">
    <property type="entry name" value="unconventional myosin-Va"/>
    <property type="match status" value="3"/>
</dbReference>
<dbReference type="InterPro" id="IPR027417">
    <property type="entry name" value="P-loop_NTPase"/>
</dbReference>
<evidence type="ECO:0000256" key="12">
    <source>
        <dbReference type="SAM" id="MobiDB-lite"/>
    </source>
</evidence>
<feature type="domain" description="Myosin motor" evidence="14">
    <location>
        <begin position="213"/>
        <end position="887"/>
    </location>
</feature>
<evidence type="ECO:0000313" key="16">
    <source>
        <dbReference type="EMBL" id="CAI9107677.1"/>
    </source>
</evidence>
<dbReference type="Pfam" id="PF02736">
    <property type="entry name" value="Myosin_N"/>
    <property type="match status" value="1"/>
</dbReference>
<evidence type="ECO:0000259" key="13">
    <source>
        <dbReference type="PROSITE" id="PS51126"/>
    </source>
</evidence>
<dbReference type="PRINTS" id="PR00193">
    <property type="entry name" value="MYOSINHEAVY"/>
</dbReference>
<evidence type="ECO:0000256" key="3">
    <source>
        <dbReference type="ARBA" id="ARBA00022741"/>
    </source>
</evidence>
<dbReference type="InterPro" id="IPR036961">
    <property type="entry name" value="Kinesin_motor_dom_sf"/>
</dbReference>
<dbReference type="InterPro" id="IPR000048">
    <property type="entry name" value="IQ_motif_EF-hand-BS"/>
</dbReference>
<evidence type="ECO:0000256" key="4">
    <source>
        <dbReference type="ARBA" id="ARBA00022840"/>
    </source>
</evidence>
<dbReference type="GO" id="GO:0005516">
    <property type="term" value="F:calmodulin binding"/>
    <property type="evidence" value="ECO:0007669"/>
    <property type="project" value="UniProtKB-KW"/>
</dbReference>
<dbReference type="Gene3D" id="1.10.10.820">
    <property type="match status" value="1"/>
</dbReference>
<accession>A0AAV1DIE3</accession>
<comment type="similarity">
    <text evidence="1">Belongs to the TRAFAC class myosin-kinesin ATPase superfamily. Myosin family. Plant myosin class XI subfamily.</text>
</comment>
<dbReference type="InterPro" id="IPR036018">
    <property type="entry name" value="MYSc_Myo11"/>
</dbReference>
<feature type="domain" description="Myosin N-terminal SH3-like" evidence="15">
    <location>
        <begin position="159"/>
        <end position="208"/>
    </location>
</feature>
<evidence type="ECO:0000259" key="14">
    <source>
        <dbReference type="PROSITE" id="PS51456"/>
    </source>
</evidence>
<dbReference type="CDD" id="cd23767">
    <property type="entry name" value="IQCD"/>
    <property type="match status" value="1"/>
</dbReference>
<feature type="binding site" evidence="10">
    <location>
        <begin position="307"/>
        <end position="314"/>
    </location>
    <ligand>
        <name>ATP</name>
        <dbReference type="ChEBI" id="CHEBI:30616"/>
    </ligand>
</feature>
<dbReference type="GO" id="GO:0051015">
    <property type="term" value="F:actin filament binding"/>
    <property type="evidence" value="ECO:0007669"/>
    <property type="project" value="TreeGrafter"/>
</dbReference>
<dbReference type="PROSITE" id="PS50096">
    <property type="entry name" value="IQ"/>
    <property type="match status" value="6"/>
</dbReference>
<dbReference type="Gene3D" id="3.30.70.1590">
    <property type="match status" value="1"/>
</dbReference>
<dbReference type="EMBL" id="OX459122">
    <property type="protein sequence ID" value="CAI9107677.1"/>
    <property type="molecule type" value="Genomic_DNA"/>
</dbReference>
<evidence type="ECO:0000256" key="7">
    <source>
        <dbReference type="ARBA" id="ARBA00023123"/>
    </source>
</evidence>
<dbReference type="GO" id="GO:0005737">
    <property type="term" value="C:cytoplasm"/>
    <property type="evidence" value="ECO:0007669"/>
    <property type="project" value="TreeGrafter"/>
</dbReference>
<evidence type="ECO:0000256" key="5">
    <source>
        <dbReference type="ARBA" id="ARBA00022860"/>
    </source>
</evidence>
<dbReference type="GO" id="GO:0000146">
    <property type="term" value="F:microfilament motor activity"/>
    <property type="evidence" value="ECO:0007669"/>
    <property type="project" value="TreeGrafter"/>
</dbReference>
<dbReference type="CDD" id="cd15475">
    <property type="entry name" value="MyosinXI_CBD"/>
    <property type="match status" value="1"/>
</dbReference>
<dbReference type="GO" id="GO:0005524">
    <property type="term" value="F:ATP binding"/>
    <property type="evidence" value="ECO:0007669"/>
    <property type="project" value="UniProtKB-UniRule"/>
</dbReference>
<evidence type="ECO:0000256" key="2">
    <source>
        <dbReference type="ARBA" id="ARBA00022737"/>
    </source>
</evidence>
<evidence type="ECO:0000256" key="6">
    <source>
        <dbReference type="ARBA" id="ARBA00023054"/>
    </source>
</evidence>
<gene>
    <name evidence="16" type="ORF">OLC1_LOCUS15932</name>
</gene>
<dbReference type="FunFam" id="1.20.58.530:FF:000002">
    <property type="entry name" value="Class V myosin"/>
    <property type="match status" value="1"/>
</dbReference>
<evidence type="ECO:0000256" key="10">
    <source>
        <dbReference type="PROSITE-ProRule" id="PRU00782"/>
    </source>
</evidence>
<dbReference type="Gene3D" id="1.20.5.190">
    <property type="match status" value="3"/>
</dbReference>
<evidence type="ECO:0000256" key="11">
    <source>
        <dbReference type="SAM" id="Coils"/>
    </source>
</evidence>
<name>A0AAV1DIE3_OLDCO</name>
<dbReference type="Gene3D" id="1.20.120.720">
    <property type="entry name" value="Myosin VI head, motor domain, U50 subdomain"/>
    <property type="match status" value="1"/>
</dbReference>
<organism evidence="16 17">
    <name type="scientific">Oldenlandia corymbosa var. corymbosa</name>
    <dbReference type="NCBI Taxonomy" id="529605"/>
    <lineage>
        <taxon>Eukaryota</taxon>
        <taxon>Viridiplantae</taxon>
        <taxon>Streptophyta</taxon>
        <taxon>Embryophyta</taxon>
        <taxon>Tracheophyta</taxon>
        <taxon>Spermatophyta</taxon>
        <taxon>Magnoliopsida</taxon>
        <taxon>eudicotyledons</taxon>
        <taxon>Gunneridae</taxon>
        <taxon>Pentapetalae</taxon>
        <taxon>asterids</taxon>
        <taxon>lamiids</taxon>
        <taxon>Gentianales</taxon>
        <taxon>Rubiaceae</taxon>
        <taxon>Rubioideae</taxon>
        <taxon>Spermacoceae</taxon>
        <taxon>Hedyotis-Oldenlandia complex</taxon>
        <taxon>Oldenlandia</taxon>
    </lineage>
</organism>
<keyword evidence="2" id="KW-0677">Repeat</keyword>
<feature type="compositionally biased region" description="Basic residues" evidence="12">
    <location>
        <begin position="8"/>
        <end position="24"/>
    </location>
</feature>
<dbReference type="GO" id="GO:0007015">
    <property type="term" value="P:actin filament organization"/>
    <property type="evidence" value="ECO:0007669"/>
    <property type="project" value="InterPro"/>
</dbReference>
<dbReference type="PROSITE" id="PS51456">
    <property type="entry name" value="MYOSIN_MOTOR"/>
    <property type="match status" value="1"/>
</dbReference>
<feature type="compositionally biased region" description="Basic and acidic residues" evidence="12">
    <location>
        <begin position="1145"/>
        <end position="1178"/>
    </location>
</feature>
<feature type="region of interest" description="Disordered" evidence="12">
    <location>
        <begin position="1"/>
        <end position="38"/>
    </location>
</feature>
<dbReference type="SMART" id="SM00015">
    <property type="entry name" value="IQ"/>
    <property type="match status" value="6"/>
</dbReference>
<sequence>MRSEREKNSHKRSSCHSATRRRIQRATPIPQGSETMSAPHFISFSDSPPKEIRQRRTSINGHFPHHLSTQSLPPKLCHHYRIPPKFISVDRFFFLVSLADVVRIPTFHLVLRFTGSFANNNSASKLLFNFCLHSEELLRISNYADTGNNSHIGTPINIIVGSHVWVEDPNVAWIDGEVLKINGDEADIHLSDGRKVVEKLSKLYPKDEEAPSGGVDDMTKLSYLHEPGVLQNLASRYQLNEIYTYTGSILIAINPFQRLPHIYNTHMMEQYKGAPFGELSPHVFAIADVAFRAMINEGKSNSILVSGESGAGKTETTKMLMRYLAFLGGRKGTEGRTVEQQVLESNPVLEAFGNAKTVRNNNSSRFGKFVEIQFDKHGRISGAAIRTYLLERSRVCQVSDPERNYHCFYLLCAAPQEEVEKYKLGHPKTFRYLNQSNCYELVGINDAHEYLATRRAMDIVGISKTEQDAIFRVVASILHIGNLEFSKGKEIDSSVLKDDKSKFHLQTTAELLMCDPVALEDALLKRVMVTPEEVIKRSLDPDGAAVSRDGLAKTIYSRLFDWLVDKINVSIGQDPNSKSLIGVLDIYGFESFKHNSFEQFCINFTNEKLQQHFNQHVFKMEQEEYTKEEIDWSYIEFVDNQDVLDLIEKKPGGIIALLDEACMFPKSTHETFSQKLYQTFKTHKRFVKPKLSRTDFTIAHYAGEVQYQSEQFLDKNKDYVVPEHQDLLAASKCTFVAGLFPPLPEESTKSSNKSSKFSSIGARFKLQLQQLMETLNSTEPHYIRCVKPNNLLKPAVFENVNIMQQLRCGGVLEAIRISCAGYPTRKTFFEFLTRFGLLAPEIMEANHEGKVACQKILEKLGMAGAQIGKTKVFLRAGQMAELDAQRAQKLNNAAKTIQRKTRTHQARKHFLALQEAAVCVQAICRGMLACKLYDGIKKEAASLKIQTKVRGHLARRKYTRLKLTGIVLQAGMRSMAARKEFRYRRQTKAATTVQADWRCHRAFSYYKKLIRASIITQCRWRGRVARKELRKLKMAARETGALQQAKDKLEKQVEDLTWRLQLEKRLRTDLEEAKSQEIAKLQHSLQEMQSKVEESNALLIKEREAAQKAIEEASSIVHETPVPVEDTAKIEALTAKVENLEESLQSERKRAEDSERKCEEALNSSEEKRQKLEETEKRVHQLQESLNRLEEKMSNLESENKVLRQQALAMAQSHKLLSNRSRSIMQRADSTTKANIDLHSSSMISRESSEVEGRPQKSLNEKQQEYQDLLIRCVAQHLGFSKGRPVAACIIYKCLRHWHSFEAERTSIFDKIIQTIGHAIEKTQDNNDVLAYWLSNASTLLLLLQRTLKAGGTGGTTTQHRRTPSAASLFGRMTQSFRGTPQGVNLSLIDGDLGGSQVEAKYPALLFKQQLTAYVEKIYGMIRDNLKKEISPLLGLCIQAPRISRANLIKGTARMLANAAAQEILIAHWQGIVKSLGGCLDILKANHVPPFLVRKVFTQIFSFINVQLFNSLLLRRECCSFSNGEYVKAGLAELEHWCYNATEEYSGSSWDELKHIRQAIGFLVIHQKPKKSLDEISHDLCPVLSVQQLYRISTMYWDDKYGTHSLSPDVIAKMRVLMTEDSNNAVSSSFLLDDDSSIPFSVDDLSKSMDQIDILDIEPPPLIRENSGFSFLLPASG</sequence>
<keyword evidence="5" id="KW-0112">Calmodulin-binding</keyword>
<dbReference type="PANTHER" id="PTHR13140:SF807">
    <property type="entry name" value="MYOSIN-9-LIKE ISOFORM X1"/>
    <property type="match status" value="1"/>
</dbReference>
<keyword evidence="4 10" id="KW-0067">ATP-binding</keyword>
<keyword evidence="17" id="KW-1185">Reference proteome</keyword>
<dbReference type="Gene3D" id="1.20.58.530">
    <property type="match status" value="1"/>
</dbReference>
<feature type="compositionally biased region" description="Basic and acidic residues" evidence="12">
    <location>
        <begin position="1247"/>
        <end position="1258"/>
    </location>
</feature>
<dbReference type="CDD" id="cd01384">
    <property type="entry name" value="MYSc_Myo11"/>
    <property type="match status" value="1"/>
</dbReference>
<feature type="domain" description="Dilute" evidence="13">
    <location>
        <begin position="1310"/>
        <end position="1620"/>
    </location>
</feature>
<dbReference type="GO" id="GO:0016020">
    <property type="term" value="C:membrane"/>
    <property type="evidence" value="ECO:0007669"/>
    <property type="project" value="TreeGrafter"/>
</dbReference>
<dbReference type="PROSITE" id="PS51844">
    <property type="entry name" value="SH3_LIKE"/>
    <property type="match status" value="1"/>
</dbReference>
<keyword evidence="8 10" id="KW-0505">Motor protein</keyword>
<dbReference type="InterPro" id="IPR002710">
    <property type="entry name" value="Dilute_dom"/>
</dbReference>
<proteinExistence type="inferred from homology"/>
<evidence type="ECO:0000313" key="17">
    <source>
        <dbReference type="Proteomes" id="UP001161247"/>
    </source>
</evidence>
<dbReference type="Pfam" id="PF00612">
    <property type="entry name" value="IQ"/>
    <property type="match status" value="5"/>
</dbReference>
<dbReference type="FunFam" id="1.20.120.720:FF:000011">
    <property type="entry name" value="Myosin 2"/>
    <property type="match status" value="1"/>
</dbReference>
<reference evidence="16" key="1">
    <citation type="submission" date="2023-03" db="EMBL/GenBank/DDBJ databases">
        <authorList>
            <person name="Julca I."/>
        </authorList>
    </citation>
    <scope>NUCLEOTIDE SEQUENCE</scope>
</reference>
<dbReference type="SMART" id="SM01132">
    <property type="entry name" value="DIL"/>
    <property type="match status" value="1"/>
</dbReference>
<dbReference type="Proteomes" id="UP001161247">
    <property type="component" value="Chromosome 5"/>
</dbReference>
<evidence type="ECO:0000256" key="8">
    <source>
        <dbReference type="ARBA" id="ARBA00023175"/>
    </source>
</evidence>
<feature type="region of interest" description="Actin-binding" evidence="10">
    <location>
        <begin position="768"/>
        <end position="790"/>
    </location>
</feature>